<organism evidence="1 2">
    <name type="scientific">Plasmodium yoelii yoelii</name>
    <dbReference type="NCBI Taxonomy" id="73239"/>
    <lineage>
        <taxon>Eukaryota</taxon>
        <taxon>Sar</taxon>
        <taxon>Alveolata</taxon>
        <taxon>Apicomplexa</taxon>
        <taxon>Aconoidasida</taxon>
        <taxon>Haemosporida</taxon>
        <taxon>Plasmodiidae</taxon>
        <taxon>Plasmodium</taxon>
        <taxon>Plasmodium (Vinckeia)</taxon>
    </lineage>
</organism>
<comment type="caution">
    <text evidence="1">The sequence shown here is derived from an EMBL/GenBank/DDBJ whole genome shotgun (WGS) entry which is preliminary data.</text>
</comment>
<dbReference type="PaxDb" id="73239-Q7R7Y9"/>
<dbReference type="EMBL" id="AABL01002729">
    <property type="protein sequence ID" value="EAA19883.1"/>
    <property type="molecule type" value="Genomic_DNA"/>
</dbReference>
<accession>Q7R7Y9</accession>
<reference evidence="1 2" key="1">
    <citation type="journal article" date="2002" name="Nature">
        <title>Genome sequence and comparative analysis of the model rodent malaria parasite Plasmodium yoelii yoelii.</title>
        <authorList>
            <person name="Carlton J.M."/>
            <person name="Angiuoli S.V."/>
            <person name="Suh B.B."/>
            <person name="Kooij T.W."/>
            <person name="Pertea M."/>
            <person name="Silva J.C."/>
            <person name="Ermolaeva M.D."/>
            <person name="Allen J.E."/>
            <person name="Selengut J.D."/>
            <person name="Koo H.L."/>
            <person name="Peterson J.D."/>
            <person name="Pop M."/>
            <person name="Kosack D.S."/>
            <person name="Shumway M.F."/>
            <person name="Bidwell S.L."/>
            <person name="Shallom S.J."/>
            <person name="van Aken S.E."/>
            <person name="Riedmuller S.B."/>
            <person name="Feldblyum T.V."/>
            <person name="Cho J.K."/>
            <person name="Quackenbush J."/>
            <person name="Sedegah M."/>
            <person name="Shoaibi A."/>
            <person name="Cummings L.M."/>
            <person name="Florens L."/>
            <person name="Yates J.R."/>
            <person name="Raine J.D."/>
            <person name="Sinden R.E."/>
            <person name="Harris M.A."/>
            <person name="Cunningham D.A."/>
            <person name="Preiser P.R."/>
            <person name="Bergman L.W."/>
            <person name="Vaidya A.B."/>
            <person name="van Lin L.H."/>
            <person name="Janse C.J."/>
            <person name="Waters A.P."/>
            <person name="Smith H.O."/>
            <person name="White O.R."/>
            <person name="Salzberg S.L."/>
            <person name="Venter J.C."/>
            <person name="Fraser C.M."/>
            <person name="Hoffman S.L."/>
            <person name="Gardner M.J."/>
            <person name="Carucci D.J."/>
        </authorList>
    </citation>
    <scope>NUCLEOTIDE SEQUENCE [LARGE SCALE GENOMIC DNA]</scope>
    <source>
        <strain evidence="1 2">17XNL</strain>
    </source>
</reference>
<protein>
    <submittedName>
        <fullName evidence="1">Uncharacterized protein</fullName>
    </submittedName>
</protein>
<gene>
    <name evidence="1" type="ORF">PY07435</name>
</gene>
<dbReference type="Proteomes" id="UP000008553">
    <property type="component" value="Unassembled WGS sequence"/>
</dbReference>
<feature type="non-terminal residue" evidence="1">
    <location>
        <position position="16"/>
    </location>
</feature>
<dbReference type="InParanoid" id="Q7R7Y9"/>
<sequence>MICMIFIDSNRIFITE</sequence>
<evidence type="ECO:0000313" key="1">
    <source>
        <dbReference type="EMBL" id="EAA19883.1"/>
    </source>
</evidence>
<keyword evidence="2" id="KW-1185">Reference proteome</keyword>
<evidence type="ECO:0000313" key="2">
    <source>
        <dbReference type="Proteomes" id="UP000008553"/>
    </source>
</evidence>
<proteinExistence type="predicted"/>
<dbReference type="AlphaFoldDB" id="Q7R7Y9"/>
<name>Q7R7Y9_PLAYO</name>